<dbReference type="GO" id="GO:0016787">
    <property type="term" value="F:hydrolase activity"/>
    <property type="evidence" value="ECO:0007669"/>
    <property type="project" value="UniProtKB-KW"/>
</dbReference>
<dbReference type="CDD" id="cd00077">
    <property type="entry name" value="HDc"/>
    <property type="match status" value="1"/>
</dbReference>
<dbReference type="InterPro" id="IPR043760">
    <property type="entry name" value="PycTM_dom"/>
</dbReference>
<comment type="subcellular location">
    <subcellularLocation>
        <location evidence="1">Cell membrane</location>
    </subcellularLocation>
</comment>
<keyword evidence="5 9" id="KW-1133">Transmembrane helix</keyword>
<dbReference type="Pfam" id="PF18967">
    <property type="entry name" value="PycTM"/>
    <property type="match status" value="1"/>
</dbReference>
<dbReference type="InterPro" id="IPR006674">
    <property type="entry name" value="HD_domain"/>
</dbReference>
<evidence type="ECO:0000256" key="8">
    <source>
        <dbReference type="SAM" id="MobiDB-lite"/>
    </source>
</evidence>
<evidence type="ECO:0000256" key="4">
    <source>
        <dbReference type="ARBA" id="ARBA00022741"/>
    </source>
</evidence>
<dbReference type="GO" id="GO:0000166">
    <property type="term" value="F:nucleotide binding"/>
    <property type="evidence" value="ECO:0007669"/>
    <property type="project" value="UniProtKB-KW"/>
</dbReference>
<feature type="domain" description="HD/PDEase" evidence="10">
    <location>
        <begin position="27"/>
        <end position="141"/>
    </location>
</feature>
<reference evidence="11" key="1">
    <citation type="submission" date="2020-02" db="EMBL/GenBank/DDBJ databases">
        <authorList>
            <person name="Meier V. D."/>
        </authorList>
    </citation>
    <scope>NUCLEOTIDE SEQUENCE</scope>
    <source>
        <strain evidence="11">AVDCRST_MAG56</strain>
    </source>
</reference>
<dbReference type="SUPFAM" id="SSF109604">
    <property type="entry name" value="HD-domain/PDEase-like"/>
    <property type="match status" value="1"/>
</dbReference>
<feature type="transmembrane region" description="Helical" evidence="9">
    <location>
        <begin position="298"/>
        <end position="319"/>
    </location>
</feature>
<protein>
    <submittedName>
        <fullName evidence="11">Metal-dependent phosphohydrolase, HD subdomain</fullName>
    </submittedName>
</protein>
<evidence type="ECO:0000256" key="2">
    <source>
        <dbReference type="ARBA" id="ARBA00022475"/>
    </source>
</evidence>
<name>A0A6J4HKP4_9SPHI</name>
<evidence type="ECO:0000259" key="10">
    <source>
        <dbReference type="SMART" id="SM00471"/>
    </source>
</evidence>
<feature type="region of interest" description="Disordered" evidence="8">
    <location>
        <begin position="204"/>
        <end position="246"/>
    </location>
</feature>
<keyword evidence="2" id="KW-1003">Cell membrane</keyword>
<evidence type="ECO:0000256" key="5">
    <source>
        <dbReference type="ARBA" id="ARBA00022989"/>
    </source>
</evidence>
<dbReference type="InterPro" id="IPR003607">
    <property type="entry name" value="HD/PDEase_dom"/>
</dbReference>
<dbReference type="Pfam" id="PF01966">
    <property type="entry name" value="HD"/>
    <property type="match status" value="1"/>
</dbReference>
<keyword evidence="3 9" id="KW-0812">Transmembrane</keyword>
<evidence type="ECO:0000256" key="9">
    <source>
        <dbReference type="SAM" id="Phobius"/>
    </source>
</evidence>
<dbReference type="GO" id="GO:0005886">
    <property type="term" value="C:plasma membrane"/>
    <property type="evidence" value="ECO:0007669"/>
    <property type="project" value="UniProtKB-SubCell"/>
</dbReference>
<keyword evidence="6" id="KW-0051">Antiviral defense</keyword>
<evidence type="ECO:0000256" key="3">
    <source>
        <dbReference type="ARBA" id="ARBA00022692"/>
    </source>
</evidence>
<proteinExistence type="predicted"/>
<dbReference type="Gene3D" id="1.10.3210.10">
    <property type="entry name" value="Hypothetical protein af1432"/>
    <property type="match status" value="1"/>
</dbReference>
<gene>
    <name evidence="11" type="ORF">AVDCRST_MAG56-774</name>
</gene>
<evidence type="ECO:0000256" key="6">
    <source>
        <dbReference type="ARBA" id="ARBA00023118"/>
    </source>
</evidence>
<evidence type="ECO:0000313" key="11">
    <source>
        <dbReference type="EMBL" id="CAA9227230.1"/>
    </source>
</evidence>
<evidence type="ECO:0000256" key="1">
    <source>
        <dbReference type="ARBA" id="ARBA00004236"/>
    </source>
</evidence>
<organism evidence="11">
    <name type="scientific">uncultured Cytophagales bacterium</name>
    <dbReference type="NCBI Taxonomy" id="158755"/>
    <lineage>
        <taxon>Bacteria</taxon>
        <taxon>Pseudomonadati</taxon>
        <taxon>Bacteroidota</taxon>
        <taxon>Sphingobacteriia</taxon>
        <taxon>Sphingobacteriales</taxon>
        <taxon>environmental samples</taxon>
    </lineage>
</organism>
<dbReference type="GO" id="GO:0051607">
    <property type="term" value="P:defense response to virus"/>
    <property type="evidence" value="ECO:0007669"/>
    <property type="project" value="UniProtKB-KW"/>
</dbReference>
<accession>A0A6J4HKP4</accession>
<dbReference type="AlphaFoldDB" id="A0A6J4HKP4"/>
<feature type="transmembrane region" description="Helical" evidence="9">
    <location>
        <begin position="395"/>
        <end position="419"/>
    </location>
</feature>
<keyword evidence="11" id="KW-0378">Hydrolase</keyword>
<dbReference type="EMBL" id="CADCTQ010000068">
    <property type="protein sequence ID" value="CAA9227230.1"/>
    <property type="molecule type" value="Genomic_DNA"/>
</dbReference>
<evidence type="ECO:0000256" key="7">
    <source>
        <dbReference type="ARBA" id="ARBA00023136"/>
    </source>
</evidence>
<dbReference type="SMART" id="SM00471">
    <property type="entry name" value="HDc"/>
    <property type="match status" value="1"/>
</dbReference>
<sequence>MAPETDLLARTHAYAESILTERLASTFLFHNVDHTREVVEAVKEIGRHSALSDKDLETLLIAAWLHDVGYRDGRMNHERTSMQIARTFLEEQGVGEKRIEKVLQCIAATEMPQRPQNALAEIMCDADLHHLATDGYAEKSELLRQEISLLTGEKVSKRKWLQGNKLFYEKHHYFTEYGRTVLEPRKQANLQRIEAAIAEREAGKAAEKEAVKAREQEKQALKTEAKAGKEKEGKEAKKEKEKRPERGVETMFRLTSQNHVELSAMADNKANIMITVNSIIVSILVSILIRKFEEFPNLVVPTIILTLVCLVTIVFAVLATRPNVSSGTFTREDILAKRTNLLFFGNFHNVSLQDYEAGVREMMNDSEFLYGSMTRDIYYQGKVLGRKYRLLRISYTVFMFGFVLAVLSFGIAIFFFPVVD</sequence>
<keyword evidence="4" id="KW-0547">Nucleotide-binding</keyword>
<keyword evidence="7 9" id="KW-0472">Membrane</keyword>